<organism evidence="1 2">
    <name type="scientific">Streblomastix strix</name>
    <dbReference type="NCBI Taxonomy" id="222440"/>
    <lineage>
        <taxon>Eukaryota</taxon>
        <taxon>Metamonada</taxon>
        <taxon>Preaxostyla</taxon>
        <taxon>Oxymonadida</taxon>
        <taxon>Streblomastigidae</taxon>
        <taxon>Streblomastix</taxon>
    </lineage>
</organism>
<dbReference type="InterPro" id="IPR033551">
    <property type="entry name" value="DRC7/lobo"/>
</dbReference>
<name>A0A5J4UPF6_9EUKA</name>
<dbReference type="OrthoDB" id="10262874at2759"/>
<feature type="non-terminal residue" evidence="1">
    <location>
        <position position="131"/>
    </location>
</feature>
<gene>
    <name evidence="1" type="ORF">EZS28_032261</name>
</gene>
<dbReference type="GO" id="GO:0031514">
    <property type="term" value="C:motile cilium"/>
    <property type="evidence" value="ECO:0007669"/>
    <property type="project" value="TreeGrafter"/>
</dbReference>
<dbReference type="PANTHER" id="PTHR35249">
    <property type="entry name" value="DYNEIN REGULATORY COMPLEX SUBUNIT 7"/>
    <property type="match status" value="1"/>
</dbReference>
<evidence type="ECO:0000313" key="1">
    <source>
        <dbReference type="EMBL" id="KAA6372213.1"/>
    </source>
</evidence>
<sequence>MKASKKNKSDDEYPSSYHHNTEKEEITLAYVENVRQQFELIFPKRAELFLSPLNECGIRKFVSTAICPTVLPFPELYELDGCIKFIADRIIFEPQQDIFKMPSVLTSPYTTLKKKKGNAFDISVLLCSLLI</sequence>
<proteinExistence type="predicted"/>
<dbReference type="GO" id="GO:0048870">
    <property type="term" value="P:cell motility"/>
    <property type="evidence" value="ECO:0007669"/>
    <property type="project" value="TreeGrafter"/>
</dbReference>
<accession>A0A5J4UPF6</accession>
<reference evidence="1 2" key="1">
    <citation type="submission" date="2019-03" db="EMBL/GenBank/DDBJ databases">
        <title>Single cell metagenomics reveals metabolic interactions within the superorganism composed of flagellate Streblomastix strix and complex community of Bacteroidetes bacteria on its surface.</title>
        <authorList>
            <person name="Treitli S.C."/>
            <person name="Kolisko M."/>
            <person name="Husnik F."/>
            <person name="Keeling P."/>
            <person name="Hampl V."/>
        </authorList>
    </citation>
    <scope>NUCLEOTIDE SEQUENCE [LARGE SCALE GENOMIC DNA]</scope>
    <source>
        <strain evidence="1">ST1C</strain>
    </source>
</reference>
<dbReference type="Proteomes" id="UP000324800">
    <property type="component" value="Unassembled WGS sequence"/>
</dbReference>
<dbReference type="EMBL" id="SNRW01013790">
    <property type="protein sequence ID" value="KAA6372213.1"/>
    <property type="molecule type" value="Genomic_DNA"/>
</dbReference>
<evidence type="ECO:0000313" key="2">
    <source>
        <dbReference type="Proteomes" id="UP000324800"/>
    </source>
</evidence>
<comment type="caution">
    <text evidence="1">The sequence shown here is derived from an EMBL/GenBank/DDBJ whole genome shotgun (WGS) entry which is preliminary data.</text>
</comment>
<dbReference type="AlphaFoldDB" id="A0A5J4UPF6"/>
<dbReference type="PANTHER" id="PTHR35249:SF2">
    <property type="entry name" value="DYNEIN REGULATORY COMPLEX SUBUNIT 7"/>
    <property type="match status" value="1"/>
</dbReference>
<protein>
    <submittedName>
        <fullName evidence="1">Putative dynein regulatory complex subunit 7</fullName>
    </submittedName>
</protein>